<comment type="similarity">
    <text evidence="1 5">Belongs to the bacterial solute-binding protein 1 family.</text>
</comment>
<dbReference type="AlphaFoldDB" id="A0A1M4TX37"/>
<reference evidence="7 8" key="1">
    <citation type="submission" date="2016-11" db="EMBL/GenBank/DDBJ databases">
        <authorList>
            <person name="Jaros S."/>
            <person name="Januszkiewicz K."/>
            <person name="Wedrychowicz H."/>
        </authorList>
    </citation>
    <scope>NUCLEOTIDE SEQUENCE [LARGE SCALE GENOMIC DNA]</scope>
    <source>
        <strain evidence="7 8">DSM 15692</strain>
    </source>
</reference>
<keyword evidence="5" id="KW-0472">Membrane</keyword>
<evidence type="ECO:0000313" key="8">
    <source>
        <dbReference type="Proteomes" id="UP000184128"/>
    </source>
</evidence>
<dbReference type="STRING" id="1121025.SAMN02745249_00545"/>
<evidence type="ECO:0000256" key="2">
    <source>
        <dbReference type="ARBA" id="ARBA00022448"/>
    </source>
</evidence>
<evidence type="ECO:0000256" key="1">
    <source>
        <dbReference type="ARBA" id="ARBA00008520"/>
    </source>
</evidence>
<protein>
    <recommendedName>
        <fullName evidence="5">Maltodextrin-binding protein</fullName>
    </recommendedName>
</protein>
<dbReference type="GO" id="GO:0015768">
    <property type="term" value="P:maltose transport"/>
    <property type="evidence" value="ECO:0007669"/>
    <property type="project" value="TreeGrafter"/>
</dbReference>
<evidence type="ECO:0000256" key="5">
    <source>
        <dbReference type="RuleBase" id="RU365005"/>
    </source>
</evidence>
<keyword evidence="8" id="KW-1185">Reference proteome</keyword>
<comment type="subcellular location">
    <subcellularLocation>
        <location evidence="5">Cell membrane</location>
        <topology evidence="5">Lipid-anchor</topology>
    </subcellularLocation>
</comment>
<name>A0A1M4TX37_9LACT</name>
<evidence type="ECO:0000256" key="6">
    <source>
        <dbReference type="SAM" id="MobiDB-lite"/>
    </source>
</evidence>
<evidence type="ECO:0000313" key="7">
    <source>
        <dbReference type="EMBL" id="SHE49041.1"/>
    </source>
</evidence>
<dbReference type="GO" id="GO:0055052">
    <property type="term" value="C:ATP-binding cassette (ABC) transporter complex, substrate-binding subunit-containing"/>
    <property type="evidence" value="ECO:0007669"/>
    <property type="project" value="TreeGrafter"/>
</dbReference>
<keyword evidence="3 5" id="KW-0762">Sugar transport</keyword>
<dbReference type="InterPro" id="IPR006060">
    <property type="entry name" value="Maltose/Cyclodextrin-bd"/>
</dbReference>
<sequence>MSVINWKKMGLGIVTASTTLLLAACGGGDGGAETDNTDTNEGNEADTEEVGGSLEVSVAPEYIDFINDKASEFEEEYGVEVEVSEREMFETLEALPLDGPAGLSPDVTIAPYDRIGGLGQQGHLHTVTLPDNDQYDETDKQQVTIDDEIYGSPYVIEALIMYYNTDLLDEAPETFEELEALSEDDQYAYESESGKNTAFLANWVDFYSSYGLLSGFGGYVFGEDGTDTSDIGLNSEGAIEGIEYAEDWYSKWPEGMLDATSAGDFVDDTFINGDAAAIIGGPWTAASYDAEGLNYSAAPIPTLPNGNEYEPFGGGKGWIISNYTENAENAQLWLDFITSEDNMLALHEFNNEVPANQQARQSIIDADENPLAIAVVEQYNNAVPMPNIPEMAEVWEGAETMMFDAVSGNKTPEESANDSVQIISDNIEQKY</sequence>
<dbReference type="PANTHER" id="PTHR30061:SF50">
    <property type="entry name" value="MALTOSE_MALTODEXTRIN-BINDING PERIPLASMIC PROTEIN"/>
    <property type="match status" value="1"/>
</dbReference>
<gene>
    <name evidence="7" type="ORF">SAMN02745249_00545</name>
</gene>
<feature type="region of interest" description="Disordered" evidence="6">
    <location>
        <begin position="29"/>
        <end position="50"/>
    </location>
</feature>
<dbReference type="RefSeq" id="WP_073295969.1">
    <property type="nucleotide sequence ID" value="NZ_FQUF01000006.1"/>
</dbReference>
<dbReference type="EMBL" id="FQUF01000006">
    <property type="protein sequence ID" value="SHE49041.1"/>
    <property type="molecule type" value="Genomic_DNA"/>
</dbReference>
<organism evidence="7 8">
    <name type="scientific">Atopostipes suicloacalis DSM 15692</name>
    <dbReference type="NCBI Taxonomy" id="1121025"/>
    <lineage>
        <taxon>Bacteria</taxon>
        <taxon>Bacillati</taxon>
        <taxon>Bacillota</taxon>
        <taxon>Bacilli</taxon>
        <taxon>Lactobacillales</taxon>
        <taxon>Carnobacteriaceae</taxon>
        <taxon>Atopostipes</taxon>
    </lineage>
</organism>
<keyword evidence="2 5" id="KW-0813">Transport</keyword>
<dbReference type="PRINTS" id="PR00181">
    <property type="entry name" value="MALTOSEBP"/>
</dbReference>
<keyword evidence="5" id="KW-1003">Cell membrane</keyword>
<dbReference type="GO" id="GO:1901982">
    <property type="term" value="F:maltose binding"/>
    <property type="evidence" value="ECO:0007669"/>
    <property type="project" value="TreeGrafter"/>
</dbReference>
<dbReference type="Proteomes" id="UP000184128">
    <property type="component" value="Unassembled WGS sequence"/>
</dbReference>
<dbReference type="PROSITE" id="PS51257">
    <property type="entry name" value="PROKAR_LIPOPROTEIN"/>
    <property type="match status" value="1"/>
</dbReference>
<dbReference type="InterPro" id="IPR006059">
    <property type="entry name" value="SBP"/>
</dbReference>
<keyword evidence="4 5" id="KW-0732">Signal</keyword>
<dbReference type="OrthoDB" id="9766758at2"/>
<feature type="chain" id="PRO_5039745150" description="Maltodextrin-binding protein" evidence="5">
    <location>
        <begin position="24"/>
        <end position="431"/>
    </location>
</feature>
<accession>A0A1M4TX37</accession>
<feature type="signal peptide" evidence="5">
    <location>
        <begin position="1"/>
        <end position="23"/>
    </location>
</feature>
<dbReference type="GO" id="GO:0042956">
    <property type="term" value="P:maltodextrin transmembrane transport"/>
    <property type="evidence" value="ECO:0007669"/>
    <property type="project" value="TreeGrafter"/>
</dbReference>
<dbReference type="SUPFAM" id="SSF53850">
    <property type="entry name" value="Periplasmic binding protein-like II"/>
    <property type="match status" value="1"/>
</dbReference>
<dbReference type="Gene3D" id="3.40.190.10">
    <property type="entry name" value="Periplasmic binding protein-like II"/>
    <property type="match status" value="2"/>
</dbReference>
<feature type="compositionally biased region" description="Acidic residues" evidence="6">
    <location>
        <begin position="35"/>
        <end position="49"/>
    </location>
</feature>
<evidence type="ECO:0000256" key="3">
    <source>
        <dbReference type="ARBA" id="ARBA00022597"/>
    </source>
</evidence>
<keyword evidence="5" id="KW-0449">Lipoprotein</keyword>
<dbReference type="GO" id="GO:0015144">
    <property type="term" value="F:carbohydrate transmembrane transporter activity"/>
    <property type="evidence" value="ECO:0007669"/>
    <property type="project" value="InterPro"/>
</dbReference>
<dbReference type="PANTHER" id="PTHR30061">
    <property type="entry name" value="MALTOSE-BINDING PERIPLASMIC PROTEIN"/>
    <property type="match status" value="1"/>
</dbReference>
<dbReference type="Pfam" id="PF13416">
    <property type="entry name" value="SBP_bac_8"/>
    <property type="match status" value="1"/>
</dbReference>
<proteinExistence type="inferred from homology"/>
<evidence type="ECO:0000256" key="4">
    <source>
        <dbReference type="ARBA" id="ARBA00022729"/>
    </source>
</evidence>